<sequence length="26" mass="3189">MFNSKKIKQELQKVLQENKELKEKIN</sequence>
<name>A0AAI9AHY7_9BACT</name>
<evidence type="ECO:0000313" key="1">
    <source>
        <dbReference type="EMBL" id="EDM23967.1"/>
    </source>
</evidence>
<evidence type="ECO:0000313" key="2">
    <source>
        <dbReference type="Proteomes" id="UP000003288"/>
    </source>
</evidence>
<gene>
    <name evidence="1" type="ORF">CMTB2_06926</name>
</gene>
<organism evidence="1 2">
    <name type="scientific">Caminibacter mediatlanticus TB-2</name>
    <dbReference type="NCBI Taxonomy" id="391592"/>
    <lineage>
        <taxon>Bacteria</taxon>
        <taxon>Pseudomonadati</taxon>
        <taxon>Campylobacterota</taxon>
        <taxon>Epsilonproteobacteria</taxon>
        <taxon>Nautiliales</taxon>
        <taxon>Nautiliaceae</taxon>
        <taxon>Caminibacter</taxon>
    </lineage>
</organism>
<reference evidence="1 2" key="1">
    <citation type="journal article" date="2011" name="Stand. Genomic Sci.">
        <title>Draft genome sequence of Caminibacter mediatlanticus strain TB-2, an epsilonproteobacterium isolated from a deep-sea hydrothermal vent.</title>
        <authorList>
            <person name="Giovannelli D."/>
            <person name="Ferriera S."/>
            <person name="Johnson J."/>
            <person name="Kravitz S."/>
            <person name="Perez-Rodriguez I."/>
            <person name="Ricci J."/>
            <person name="O'Brien C."/>
            <person name="Voordeckers J.W."/>
            <person name="Bini E."/>
            <person name="Vetriani C."/>
        </authorList>
    </citation>
    <scope>NUCLEOTIDE SEQUENCE [LARGE SCALE GENOMIC DNA]</scope>
    <source>
        <strain evidence="1 2">TB-2</strain>
    </source>
</reference>
<dbReference type="AlphaFoldDB" id="A0AAI9AHY7"/>
<dbReference type="EMBL" id="ABCJ01000002">
    <property type="protein sequence ID" value="EDM23967.1"/>
    <property type="molecule type" value="Genomic_DNA"/>
</dbReference>
<proteinExistence type="predicted"/>
<protein>
    <submittedName>
        <fullName evidence="1">Uncharacterized protein</fullName>
    </submittedName>
</protein>
<dbReference type="Proteomes" id="UP000003288">
    <property type="component" value="Unassembled WGS sequence"/>
</dbReference>
<comment type="caution">
    <text evidence="1">The sequence shown here is derived from an EMBL/GenBank/DDBJ whole genome shotgun (WGS) entry which is preliminary data.</text>
</comment>
<accession>A0AAI9AHY7</accession>